<evidence type="ECO:0000313" key="4">
    <source>
        <dbReference type="EMBL" id="SCC70685.1"/>
    </source>
</evidence>
<dbReference type="RefSeq" id="WP_092716979.1">
    <property type="nucleotide sequence ID" value="NZ_FMBK01000001.1"/>
</dbReference>
<evidence type="ECO:0000313" key="5">
    <source>
        <dbReference type="Proteomes" id="UP000243661"/>
    </source>
</evidence>
<proteinExistence type="predicted"/>
<dbReference type="InterPro" id="IPR029044">
    <property type="entry name" value="Nucleotide-diphossugar_trans"/>
</dbReference>
<dbReference type="InterPro" id="IPR025877">
    <property type="entry name" value="MobA-like_NTP_Trfase"/>
</dbReference>
<organism evidence="4 5">
    <name type="scientific">Acinetobacter albensis</name>
    <dbReference type="NCBI Taxonomy" id="1673609"/>
    <lineage>
        <taxon>Bacteria</taxon>
        <taxon>Pseudomonadati</taxon>
        <taxon>Pseudomonadota</taxon>
        <taxon>Gammaproteobacteria</taxon>
        <taxon>Moraxellales</taxon>
        <taxon>Moraxellaceae</taxon>
        <taxon>Acinetobacter</taxon>
    </lineage>
</organism>
<dbReference type="PANTHER" id="PTHR19136:SF81">
    <property type="entry name" value="MOLYBDENUM COFACTOR GUANYLYLTRANSFERASE"/>
    <property type="match status" value="1"/>
</dbReference>
<gene>
    <name evidence="4" type="ORF">GA0116959_10117</name>
</gene>
<evidence type="ECO:0000256" key="2">
    <source>
        <dbReference type="ARBA" id="ARBA00022842"/>
    </source>
</evidence>
<protein>
    <submittedName>
        <fullName evidence="4">Molybdenum cofactor guanylyltransferase</fullName>
    </submittedName>
</protein>
<evidence type="ECO:0000259" key="3">
    <source>
        <dbReference type="Pfam" id="PF12804"/>
    </source>
</evidence>
<dbReference type="OrthoDB" id="9788394at2"/>
<keyword evidence="4" id="KW-0548">Nucleotidyltransferase</keyword>
<name>A0A1C4GS30_9GAMM</name>
<reference evidence="4 5" key="1">
    <citation type="submission" date="2016-08" db="EMBL/GenBank/DDBJ databases">
        <authorList>
            <person name="Seilhamer J.J."/>
        </authorList>
    </citation>
    <scope>NUCLEOTIDE SEQUENCE [LARGE SCALE GENOMIC DNA]</scope>
    <source>
        <strain evidence="4 5">ANC 4874</strain>
    </source>
</reference>
<keyword evidence="2" id="KW-0460">Magnesium</keyword>
<dbReference type="GO" id="GO:0016779">
    <property type="term" value="F:nucleotidyltransferase activity"/>
    <property type="evidence" value="ECO:0007669"/>
    <property type="project" value="UniProtKB-KW"/>
</dbReference>
<dbReference type="AlphaFoldDB" id="A0A1C4GS30"/>
<sequence>MDAILPETELVILAGGQALRMQGKNKLLQQFDTQIQLVKIYQAFYDQVTQVWVNSHRDHTIYQKIQPNIKCFTDENSGFEGPLMGMQTAWTHVKADYILFLPCDITVIPSLIYQDLHLALRKNSASLVAYVEINHQALYPFCLIKRSAVKVIKQHVSQKKLSLKRCFDALNATVVKVNEPTLYFHSINSELELTQYQNALPI</sequence>
<dbReference type="GO" id="GO:1902758">
    <property type="term" value="P:bis(molybdopterin guanine dinucleotide)molybdenum biosynthetic process"/>
    <property type="evidence" value="ECO:0007669"/>
    <property type="project" value="TreeGrafter"/>
</dbReference>
<feature type="domain" description="MobA-like NTP transferase" evidence="3">
    <location>
        <begin position="11"/>
        <end position="161"/>
    </location>
</feature>
<keyword evidence="1 4" id="KW-0808">Transferase</keyword>
<accession>A0A1C4GS30</accession>
<dbReference type="Gene3D" id="3.90.550.10">
    <property type="entry name" value="Spore Coat Polysaccharide Biosynthesis Protein SpsA, Chain A"/>
    <property type="match status" value="1"/>
</dbReference>
<dbReference type="EMBL" id="FMBK01000001">
    <property type="protein sequence ID" value="SCC70685.1"/>
    <property type="molecule type" value="Genomic_DNA"/>
</dbReference>
<dbReference type="Proteomes" id="UP000243661">
    <property type="component" value="Unassembled WGS sequence"/>
</dbReference>
<dbReference type="SUPFAM" id="SSF53448">
    <property type="entry name" value="Nucleotide-diphospho-sugar transferases"/>
    <property type="match status" value="1"/>
</dbReference>
<dbReference type="Pfam" id="PF12804">
    <property type="entry name" value="NTP_transf_3"/>
    <property type="match status" value="1"/>
</dbReference>
<evidence type="ECO:0000256" key="1">
    <source>
        <dbReference type="ARBA" id="ARBA00022679"/>
    </source>
</evidence>
<dbReference type="PANTHER" id="PTHR19136">
    <property type="entry name" value="MOLYBDENUM COFACTOR GUANYLYLTRANSFERASE"/>
    <property type="match status" value="1"/>
</dbReference>